<name>A0A821ZGA9_9BILA</name>
<dbReference type="Proteomes" id="UP000663873">
    <property type="component" value="Unassembled WGS sequence"/>
</dbReference>
<dbReference type="EMBL" id="CAJOBP010104832">
    <property type="protein sequence ID" value="CAF4986102.1"/>
    <property type="molecule type" value="Genomic_DNA"/>
</dbReference>
<feature type="non-terminal residue" evidence="1">
    <location>
        <position position="72"/>
    </location>
</feature>
<proteinExistence type="predicted"/>
<protein>
    <submittedName>
        <fullName evidence="1">Uncharacterized protein</fullName>
    </submittedName>
</protein>
<organism evidence="1 2">
    <name type="scientific">Rotaria socialis</name>
    <dbReference type="NCBI Taxonomy" id="392032"/>
    <lineage>
        <taxon>Eukaryota</taxon>
        <taxon>Metazoa</taxon>
        <taxon>Spiralia</taxon>
        <taxon>Gnathifera</taxon>
        <taxon>Rotifera</taxon>
        <taxon>Eurotatoria</taxon>
        <taxon>Bdelloidea</taxon>
        <taxon>Philodinida</taxon>
        <taxon>Philodinidae</taxon>
        <taxon>Rotaria</taxon>
    </lineage>
</organism>
<dbReference type="AlphaFoldDB" id="A0A821ZGA9"/>
<sequence length="72" mass="8752">MNTLNEFLKYAKIEQDLYDTFEKFHRLSIGSKKTNFEFNHQQIPSLTNMIERPKQQYQFMNKINPYSHSFTT</sequence>
<comment type="caution">
    <text evidence="1">The sequence shown here is derived from an EMBL/GenBank/DDBJ whole genome shotgun (WGS) entry which is preliminary data.</text>
</comment>
<reference evidence="1" key="1">
    <citation type="submission" date="2021-02" db="EMBL/GenBank/DDBJ databases">
        <authorList>
            <person name="Nowell W R."/>
        </authorList>
    </citation>
    <scope>NUCLEOTIDE SEQUENCE</scope>
</reference>
<keyword evidence="2" id="KW-1185">Reference proteome</keyword>
<evidence type="ECO:0000313" key="1">
    <source>
        <dbReference type="EMBL" id="CAF4986102.1"/>
    </source>
</evidence>
<accession>A0A821ZGA9</accession>
<gene>
    <name evidence="1" type="ORF">UJA718_LOCUS49570</name>
</gene>
<evidence type="ECO:0000313" key="2">
    <source>
        <dbReference type="Proteomes" id="UP000663873"/>
    </source>
</evidence>